<dbReference type="RefSeq" id="WP_092458664.1">
    <property type="nucleotide sequence ID" value="NZ_FPCJ01000001.1"/>
</dbReference>
<evidence type="ECO:0000313" key="9">
    <source>
        <dbReference type="Proteomes" id="UP000199537"/>
    </source>
</evidence>
<feature type="transmembrane region" description="Helical" evidence="7">
    <location>
        <begin position="359"/>
        <end position="377"/>
    </location>
</feature>
<organism evidence="8 9">
    <name type="scientific">Thermoflavifilum thermophilum</name>
    <dbReference type="NCBI Taxonomy" id="1393122"/>
    <lineage>
        <taxon>Bacteria</taxon>
        <taxon>Pseudomonadati</taxon>
        <taxon>Bacteroidota</taxon>
        <taxon>Chitinophagia</taxon>
        <taxon>Chitinophagales</taxon>
        <taxon>Chitinophagaceae</taxon>
        <taxon>Thermoflavifilum</taxon>
    </lineage>
</organism>
<sequence length="496" mass="55299">MGSLTNKVVKGVLWNGFGNIVAQVLQFATSIILMRLLHPSDYGLLSMAMICTGFAGIFNEFGLGTAIVQRNKISERELSSIFWMNLINGFLFTLLLYLASNSISYFFHAPELKPVLKGLSFNFLIGGLGIVPGALLQKSMRFDWISKITIISTITGGFTGIWLALHGWKAMSLVGQSLSSLVVIVLLRFLITKWYPGFIFCWKDLKSFISFSLFLTAYNTIDYWSRRFDDLIVGKFIGANALGIYSRAYYLMLMPIAQLFSIVGGAILPAFSSLQSDKNKVKQSFIQSIRILGFFCFPIISFLIFASDNFILGLLGKKWGNAIPILRILGFAGFPLMLTVSTSWIFVSLGETKQLFKWGIINSVTIILAVLIGFSFGSVKAISWSYVFANFFLVYPVIRILRALIDITFNEIIKNIIISCLISLCMGAIIFMVGNFLPSSLSSIAKLIVQFLVGFATYLSLSKILSNKLFDQVLHLLVSNFKINFIKSILLKNKVS</sequence>
<dbReference type="Pfam" id="PF13440">
    <property type="entry name" value="Polysacc_synt_3"/>
    <property type="match status" value="1"/>
</dbReference>
<comment type="subcellular location">
    <subcellularLocation>
        <location evidence="1">Cell membrane</location>
        <topology evidence="1">Multi-pass membrane protein</topology>
    </subcellularLocation>
</comment>
<evidence type="ECO:0000313" key="8">
    <source>
        <dbReference type="EMBL" id="SFV31386.1"/>
    </source>
</evidence>
<feature type="transmembrane region" description="Helical" evidence="7">
    <location>
        <begin position="248"/>
        <end position="271"/>
    </location>
</feature>
<feature type="transmembrane region" description="Helical" evidence="7">
    <location>
        <begin position="12"/>
        <end position="36"/>
    </location>
</feature>
<evidence type="ECO:0000256" key="4">
    <source>
        <dbReference type="ARBA" id="ARBA00022692"/>
    </source>
</evidence>
<keyword evidence="9" id="KW-1185">Reference proteome</keyword>
<feature type="transmembrane region" description="Helical" evidence="7">
    <location>
        <begin position="148"/>
        <end position="165"/>
    </location>
</feature>
<evidence type="ECO:0000256" key="1">
    <source>
        <dbReference type="ARBA" id="ARBA00004651"/>
    </source>
</evidence>
<dbReference type="GO" id="GO:0005886">
    <property type="term" value="C:plasma membrane"/>
    <property type="evidence" value="ECO:0007669"/>
    <property type="project" value="UniProtKB-SubCell"/>
</dbReference>
<evidence type="ECO:0000256" key="5">
    <source>
        <dbReference type="ARBA" id="ARBA00022989"/>
    </source>
</evidence>
<keyword evidence="3" id="KW-1003">Cell membrane</keyword>
<keyword evidence="5 7" id="KW-1133">Transmembrane helix</keyword>
<protein>
    <submittedName>
        <fullName evidence="8">Membrane protein involved in the export of O-antigen and teichoic acid</fullName>
    </submittedName>
</protein>
<dbReference type="Proteomes" id="UP000199537">
    <property type="component" value="Unassembled WGS sequence"/>
</dbReference>
<proteinExistence type="inferred from homology"/>
<keyword evidence="4 7" id="KW-0812">Transmembrane</keyword>
<dbReference type="PANTHER" id="PTHR30250:SF10">
    <property type="entry name" value="LIPOPOLYSACCHARIDE BIOSYNTHESIS PROTEIN WZXC"/>
    <property type="match status" value="1"/>
</dbReference>
<dbReference type="InterPro" id="IPR050833">
    <property type="entry name" value="Poly_Biosynth_Transport"/>
</dbReference>
<feature type="transmembrane region" description="Helical" evidence="7">
    <location>
        <begin position="203"/>
        <end position="221"/>
    </location>
</feature>
<dbReference type="AlphaFoldDB" id="A0A1I7NA06"/>
<evidence type="ECO:0000256" key="3">
    <source>
        <dbReference type="ARBA" id="ARBA00022475"/>
    </source>
</evidence>
<feature type="transmembrane region" description="Helical" evidence="7">
    <location>
        <begin position="80"/>
        <end position="99"/>
    </location>
</feature>
<feature type="transmembrane region" description="Helical" evidence="7">
    <location>
        <begin position="119"/>
        <end position="136"/>
    </location>
</feature>
<feature type="transmembrane region" description="Helical" evidence="7">
    <location>
        <begin position="324"/>
        <end position="347"/>
    </location>
</feature>
<comment type="similarity">
    <text evidence="2">Belongs to the polysaccharide synthase family.</text>
</comment>
<name>A0A1I7NA06_9BACT</name>
<evidence type="ECO:0000256" key="2">
    <source>
        <dbReference type="ARBA" id="ARBA00007430"/>
    </source>
</evidence>
<dbReference type="PANTHER" id="PTHR30250">
    <property type="entry name" value="PST FAMILY PREDICTED COLANIC ACID TRANSPORTER"/>
    <property type="match status" value="1"/>
</dbReference>
<evidence type="ECO:0000256" key="6">
    <source>
        <dbReference type="ARBA" id="ARBA00023136"/>
    </source>
</evidence>
<feature type="transmembrane region" description="Helical" evidence="7">
    <location>
        <begin position="171"/>
        <end position="191"/>
    </location>
</feature>
<dbReference type="CDD" id="cd13127">
    <property type="entry name" value="MATE_tuaB_like"/>
    <property type="match status" value="1"/>
</dbReference>
<keyword evidence="6 7" id="KW-0472">Membrane</keyword>
<reference evidence="9" key="1">
    <citation type="submission" date="2016-10" db="EMBL/GenBank/DDBJ databases">
        <authorList>
            <person name="Varghese N."/>
            <person name="Submissions S."/>
        </authorList>
    </citation>
    <scope>NUCLEOTIDE SEQUENCE [LARGE SCALE GENOMIC DNA]</scope>
    <source>
        <strain evidence="9">DSM 14807</strain>
    </source>
</reference>
<gene>
    <name evidence="8" type="ORF">SAMN05660895_1058</name>
</gene>
<feature type="transmembrane region" description="Helical" evidence="7">
    <location>
        <begin position="291"/>
        <end position="312"/>
    </location>
</feature>
<accession>A0A1I7NA06</accession>
<feature type="transmembrane region" description="Helical" evidence="7">
    <location>
        <begin position="416"/>
        <end position="437"/>
    </location>
</feature>
<dbReference type="EMBL" id="FPCJ01000001">
    <property type="protein sequence ID" value="SFV31386.1"/>
    <property type="molecule type" value="Genomic_DNA"/>
</dbReference>
<dbReference type="NCBIfam" id="NF007773">
    <property type="entry name" value="PRK10459.1"/>
    <property type="match status" value="1"/>
</dbReference>
<dbReference type="STRING" id="1393122.SAMN05660895_1058"/>
<feature type="transmembrane region" description="Helical" evidence="7">
    <location>
        <begin position="383"/>
        <end position="404"/>
    </location>
</feature>
<feature type="transmembrane region" description="Helical" evidence="7">
    <location>
        <begin position="42"/>
        <end position="68"/>
    </location>
</feature>
<feature type="transmembrane region" description="Helical" evidence="7">
    <location>
        <begin position="443"/>
        <end position="461"/>
    </location>
</feature>
<evidence type="ECO:0000256" key="7">
    <source>
        <dbReference type="SAM" id="Phobius"/>
    </source>
</evidence>
<dbReference type="OrthoDB" id="9770347at2"/>